<dbReference type="FunFam" id="3.40.50.300:FF:000006">
    <property type="entry name" value="DNA-binding transcriptional regulator NtrC"/>
    <property type="match status" value="1"/>
</dbReference>
<dbReference type="InterPro" id="IPR025943">
    <property type="entry name" value="Sigma_54_int_dom_ATP-bd_2"/>
</dbReference>
<dbReference type="Gene3D" id="1.10.8.60">
    <property type="match status" value="1"/>
</dbReference>
<evidence type="ECO:0000313" key="9">
    <source>
        <dbReference type="EMBL" id="WKW11171.1"/>
    </source>
</evidence>
<keyword evidence="4" id="KW-0238">DNA-binding</keyword>
<dbReference type="PROSITE" id="PS50110">
    <property type="entry name" value="RESPONSE_REGULATORY"/>
    <property type="match status" value="1"/>
</dbReference>
<evidence type="ECO:0000259" key="7">
    <source>
        <dbReference type="PROSITE" id="PS50045"/>
    </source>
</evidence>
<feature type="domain" description="Sigma-54 factor interaction" evidence="7">
    <location>
        <begin position="139"/>
        <end position="368"/>
    </location>
</feature>
<dbReference type="SMART" id="SM00382">
    <property type="entry name" value="AAA"/>
    <property type="match status" value="1"/>
</dbReference>
<dbReference type="GO" id="GO:0006355">
    <property type="term" value="P:regulation of DNA-templated transcription"/>
    <property type="evidence" value="ECO:0007669"/>
    <property type="project" value="InterPro"/>
</dbReference>
<keyword evidence="5" id="KW-0804">Transcription</keyword>
<name>A0AA49Q6S8_9BACT</name>
<dbReference type="InterPro" id="IPR011006">
    <property type="entry name" value="CheY-like_superfamily"/>
</dbReference>
<dbReference type="InterPro" id="IPR002078">
    <property type="entry name" value="Sigma_54_int"/>
</dbReference>
<dbReference type="InterPro" id="IPR025944">
    <property type="entry name" value="Sigma_54_int_dom_CS"/>
</dbReference>
<dbReference type="EMBL" id="CP130613">
    <property type="protein sequence ID" value="WKW14081.1"/>
    <property type="molecule type" value="Genomic_DNA"/>
</dbReference>
<dbReference type="Gene3D" id="1.10.10.60">
    <property type="entry name" value="Homeodomain-like"/>
    <property type="match status" value="1"/>
</dbReference>
<dbReference type="Gene3D" id="3.40.50.300">
    <property type="entry name" value="P-loop containing nucleotide triphosphate hydrolases"/>
    <property type="match status" value="1"/>
</dbReference>
<dbReference type="RefSeq" id="WP_367886873.1">
    <property type="nucleotide sequence ID" value="NZ_CP130612.1"/>
</dbReference>
<evidence type="ECO:0000256" key="2">
    <source>
        <dbReference type="ARBA" id="ARBA00022840"/>
    </source>
</evidence>
<dbReference type="Gene3D" id="3.40.50.2300">
    <property type="match status" value="1"/>
</dbReference>
<dbReference type="InterPro" id="IPR027417">
    <property type="entry name" value="P-loop_NTPase"/>
</dbReference>
<evidence type="ECO:0000256" key="6">
    <source>
        <dbReference type="PROSITE-ProRule" id="PRU00169"/>
    </source>
</evidence>
<keyword evidence="11" id="KW-1185">Reference proteome</keyword>
<evidence type="ECO:0000256" key="5">
    <source>
        <dbReference type="ARBA" id="ARBA00023163"/>
    </source>
</evidence>
<keyword evidence="2" id="KW-0067">ATP-binding</keyword>
<dbReference type="PROSITE" id="PS50045">
    <property type="entry name" value="SIGMA54_INTERACT_4"/>
    <property type="match status" value="1"/>
</dbReference>
<dbReference type="PANTHER" id="PTHR32071:SF117">
    <property type="entry name" value="PTS-DEPENDENT DIHYDROXYACETONE KINASE OPERON REGULATORY PROTEIN-RELATED"/>
    <property type="match status" value="1"/>
</dbReference>
<dbReference type="PROSITE" id="PS00688">
    <property type="entry name" value="SIGMA54_INTERACT_3"/>
    <property type="match status" value="1"/>
</dbReference>
<dbReference type="Pfam" id="PF00072">
    <property type="entry name" value="Response_reg"/>
    <property type="match status" value="1"/>
</dbReference>
<dbReference type="PROSITE" id="PS00676">
    <property type="entry name" value="SIGMA54_INTERACT_2"/>
    <property type="match status" value="1"/>
</dbReference>
<protein>
    <submittedName>
        <fullName evidence="10">Sigma-54 dependent transcriptional regulator</fullName>
    </submittedName>
</protein>
<evidence type="ECO:0000256" key="4">
    <source>
        <dbReference type="ARBA" id="ARBA00023125"/>
    </source>
</evidence>
<dbReference type="InterPro" id="IPR001789">
    <property type="entry name" value="Sig_transdc_resp-reg_receiver"/>
</dbReference>
<dbReference type="SUPFAM" id="SSF46689">
    <property type="entry name" value="Homeodomain-like"/>
    <property type="match status" value="1"/>
</dbReference>
<dbReference type="Proteomes" id="UP001229955">
    <property type="component" value="Chromosome"/>
</dbReference>
<evidence type="ECO:0000259" key="8">
    <source>
        <dbReference type="PROSITE" id="PS50110"/>
    </source>
</evidence>
<dbReference type="SUPFAM" id="SSF52540">
    <property type="entry name" value="P-loop containing nucleoside triphosphate hydrolases"/>
    <property type="match status" value="1"/>
</dbReference>
<dbReference type="SUPFAM" id="SSF52172">
    <property type="entry name" value="CheY-like"/>
    <property type="match status" value="1"/>
</dbReference>
<dbReference type="InterPro" id="IPR003593">
    <property type="entry name" value="AAA+_ATPase"/>
</dbReference>
<reference evidence="10" key="1">
    <citation type="submission" date="2023-07" db="EMBL/GenBank/DDBJ databases">
        <authorList>
            <person name="Haufschild T."/>
            <person name="Kallscheuer N."/>
            <person name="Hammer J."/>
            <person name="Kohn T."/>
            <person name="Kabuu M."/>
            <person name="Jogler M."/>
            <person name="Wohfarth N."/>
            <person name="Heuer A."/>
            <person name="Rohde M."/>
            <person name="van Teeseling M.C.F."/>
            <person name="Jogler C."/>
        </authorList>
    </citation>
    <scope>NUCLEOTIDE SEQUENCE</scope>
    <source>
        <strain evidence="9">Strain 138</strain>
        <strain evidence="10">Strain 318</strain>
    </source>
</reference>
<dbReference type="AlphaFoldDB" id="A0AA49Q6S8"/>
<dbReference type="GO" id="GO:0043565">
    <property type="term" value="F:sequence-specific DNA binding"/>
    <property type="evidence" value="ECO:0007669"/>
    <property type="project" value="InterPro"/>
</dbReference>
<dbReference type="SMART" id="SM00448">
    <property type="entry name" value="REC"/>
    <property type="match status" value="1"/>
</dbReference>
<dbReference type="EMBL" id="CP130612">
    <property type="protein sequence ID" value="WKW11171.1"/>
    <property type="molecule type" value="Genomic_DNA"/>
</dbReference>
<sequence>MASILIIDDEVAIATAFAMFFRHDGQHTVAEAYTGADGIAAFERLRPDLVLLDVRLPDMTGFDVLAAIREHNPVVVMVTAYGDVPMAVDALHKGAENFLTKPVDLSHLKAAAERALEKAQLRRLSRWLSDKRGAEKGLVFGSTPPMRELQAQLQLLAASDRTTALILGESGAGKGRVAELLHAQSPRAGKPFVEVNCATLRAESLDSELFGVEAGSEYGVTRAGAFEIADGGTIFLDEIADLEPSLQPKLVRVLEGKGFRRVGGREEITPNVRVIAASSVDLQAAVAAGRFREDLYYRLAVMPIHLPPLRQRTREDLLELIAAVQDALLPSLPGAPTALTDEALDAILRYNWPGNIRELRNVLERAMLMARGLPAVDVLHLPREVANAAGGDVSHHEPRSLAEVERAHIDRTLRAHAHNRAHAAKELGISRATLIKKIREYELTDRQK</sequence>
<dbReference type="GO" id="GO:0000160">
    <property type="term" value="P:phosphorelay signal transduction system"/>
    <property type="evidence" value="ECO:0007669"/>
    <property type="project" value="InterPro"/>
</dbReference>
<dbReference type="InterPro" id="IPR009057">
    <property type="entry name" value="Homeodomain-like_sf"/>
</dbReference>
<keyword evidence="1" id="KW-0547">Nucleotide-binding</keyword>
<evidence type="ECO:0000313" key="10">
    <source>
        <dbReference type="EMBL" id="WKW14081.1"/>
    </source>
</evidence>
<feature type="modified residue" description="4-aspartylphosphate" evidence="6">
    <location>
        <position position="53"/>
    </location>
</feature>
<evidence type="ECO:0000256" key="3">
    <source>
        <dbReference type="ARBA" id="ARBA00023015"/>
    </source>
</evidence>
<gene>
    <name evidence="9" type="ORF">Strain138_000406</name>
    <name evidence="10" type="ORF">Strain318_000406</name>
</gene>
<keyword evidence="3" id="KW-0805">Transcription regulation</keyword>
<accession>A0AA49Q6S8</accession>
<dbReference type="CDD" id="cd00009">
    <property type="entry name" value="AAA"/>
    <property type="match status" value="1"/>
</dbReference>
<dbReference type="GO" id="GO:0005524">
    <property type="term" value="F:ATP binding"/>
    <property type="evidence" value="ECO:0007669"/>
    <property type="project" value="UniProtKB-KW"/>
</dbReference>
<dbReference type="InterPro" id="IPR002197">
    <property type="entry name" value="HTH_Fis"/>
</dbReference>
<dbReference type="InterPro" id="IPR058031">
    <property type="entry name" value="AAA_lid_NorR"/>
</dbReference>
<proteinExistence type="predicted"/>
<evidence type="ECO:0000256" key="1">
    <source>
        <dbReference type="ARBA" id="ARBA00022741"/>
    </source>
</evidence>
<dbReference type="Pfam" id="PF25601">
    <property type="entry name" value="AAA_lid_14"/>
    <property type="match status" value="1"/>
</dbReference>
<organism evidence="10 11">
    <name type="scientific">Pseudogemmatithrix spongiicola</name>
    <dbReference type="NCBI Taxonomy" id="3062599"/>
    <lineage>
        <taxon>Bacteria</taxon>
        <taxon>Pseudomonadati</taxon>
        <taxon>Gemmatimonadota</taxon>
        <taxon>Gemmatimonadia</taxon>
        <taxon>Gemmatimonadales</taxon>
        <taxon>Gemmatimonadaceae</taxon>
        <taxon>Pseudogemmatithrix</taxon>
    </lineage>
</organism>
<dbReference type="KEGG" id="pspc:Strain318_000406"/>
<feature type="domain" description="Response regulatory" evidence="8">
    <location>
        <begin position="3"/>
        <end position="116"/>
    </location>
</feature>
<dbReference type="PANTHER" id="PTHR32071">
    <property type="entry name" value="TRANSCRIPTIONAL REGULATORY PROTEIN"/>
    <property type="match status" value="1"/>
</dbReference>
<dbReference type="Pfam" id="PF02954">
    <property type="entry name" value="HTH_8"/>
    <property type="match status" value="1"/>
</dbReference>
<dbReference type="Pfam" id="PF00158">
    <property type="entry name" value="Sigma54_activat"/>
    <property type="match status" value="1"/>
</dbReference>
<dbReference type="PRINTS" id="PR01590">
    <property type="entry name" value="HTHFIS"/>
</dbReference>
<keyword evidence="6" id="KW-0597">Phosphoprotein</keyword>
<accession>A0AA49Q3S2</accession>
<evidence type="ECO:0000313" key="11">
    <source>
        <dbReference type="Proteomes" id="UP001229955"/>
    </source>
</evidence>